<dbReference type="OrthoDB" id="9900590at2"/>
<protein>
    <submittedName>
        <fullName evidence="1">Uncharacterized protein</fullName>
    </submittedName>
</protein>
<organism evidence="1 2">
    <name type="scientific">Chromobacterium amazonense</name>
    <dbReference type="NCBI Taxonomy" id="1382803"/>
    <lineage>
        <taxon>Bacteria</taxon>
        <taxon>Pseudomonadati</taxon>
        <taxon>Pseudomonadota</taxon>
        <taxon>Betaproteobacteria</taxon>
        <taxon>Neisseriales</taxon>
        <taxon>Chromobacteriaceae</taxon>
        <taxon>Chromobacterium</taxon>
    </lineage>
</organism>
<reference evidence="1 2" key="1">
    <citation type="submission" date="2017-01" db="EMBL/GenBank/DDBJ databases">
        <title>New insights into the genetic diversity of Chromobacterium isolated from tropical freshwater lake.</title>
        <authorList>
            <person name="Santos A.B."/>
            <person name="Nascimento A.M."/>
            <person name="Da Silva P.C."/>
        </authorList>
    </citation>
    <scope>NUCLEOTIDE SEQUENCE [LARGE SCALE GENOMIC DNA]</scope>
    <source>
        <strain evidence="1 2">56AF</strain>
    </source>
</reference>
<dbReference type="EMBL" id="MTBD01000006">
    <property type="protein sequence ID" value="PRP71960.1"/>
    <property type="molecule type" value="Genomic_DNA"/>
</dbReference>
<name>A0A2S9X8A0_9NEIS</name>
<proteinExistence type="predicted"/>
<accession>A0A2S9X8A0</accession>
<gene>
    <name evidence="1" type="ORF">BUE93_03440</name>
</gene>
<dbReference type="RefSeq" id="WP_106075832.1">
    <property type="nucleotide sequence ID" value="NZ_MTBD01000006.1"/>
</dbReference>
<evidence type="ECO:0000313" key="2">
    <source>
        <dbReference type="Proteomes" id="UP000239469"/>
    </source>
</evidence>
<comment type="caution">
    <text evidence="1">The sequence shown here is derived from an EMBL/GenBank/DDBJ whole genome shotgun (WGS) entry which is preliminary data.</text>
</comment>
<dbReference type="AlphaFoldDB" id="A0A2S9X8A0"/>
<sequence>MPPNLADWFAELPQAQPEATAAPADRAVAAELAGALLPAAEGVPLLCRACRACDGQRCGEHRQPASLGLAGHCQSFQLRDGVALGKVWLWRIDLNDRRRVWHMATPPRTGQQVAKWARAAYGDQVLGIQPLPGFDAVPAKLEG</sequence>
<dbReference type="Proteomes" id="UP000239469">
    <property type="component" value="Unassembled WGS sequence"/>
</dbReference>
<evidence type="ECO:0000313" key="1">
    <source>
        <dbReference type="EMBL" id="PRP71960.1"/>
    </source>
</evidence>